<gene>
    <name evidence="1" type="ORF">CCR75_002741</name>
</gene>
<dbReference type="EMBL" id="SHOA02000203">
    <property type="protein sequence ID" value="TDH66165.1"/>
    <property type="molecule type" value="Genomic_DNA"/>
</dbReference>
<dbReference type="RefSeq" id="XP_067815664.1">
    <property type="nucleotide sequence ID" value="XM_067960838.1"/>
</dbReference>
<sequence length="125" mass="14269">MLYSIPCAESRGARDSAERGDRPVRWIHVKAFTKQEDWQSLWNYVADHAAQSAASSVSEDLNSFKRVTHSGEHGYSNTVKKASIENENLGRRHPTLWMVKAFLLVICQELRLSIMHFGSSFLFLD</sequence>
<comment type="caution">
    <text evidence="1">The sequence shown here is derived from an EMBL/GenBank/DDBJ whole genome shotgun (WGS) entry which is preliminary data.</text>
</comment>
<protein>
    <submittedName>
        <fullName evidence="1">Uncharacterized protein</fullName>
    </submittedName>
</protein>
<organism evidence="1 2">
    <name type="scientific">Bremia lactucae</name>
    <name type="common">Lettuce downy mildew</name>
    <dbReference type="NCBI Taxonomy" id="4779"/>
    <lineage>
        <taxon>Eukaryota</taxon>
        <taxon>Sar</taxon>
        <taxon>Stramenopiles</taxon>
        <taxon>Oomycota</taxon>
        <taxon>Peronosporomycetes</taxon>
        <taxon>Peronosporales</taxon>
        <taxon>Peronosporaceae</taxon>
        <taxon>Bremia</taxon>
    </lineage>
</organism>
<dbReference type="OrthoDB" id="407198at2759"/>
<keyword evidence="2" id="KW-1185">Reference proteome</keyword>
<dbReference type="KEGG" id="blac:94346509"/>
<evidence type="ECO:0000313" key="2">
    <source>
        <dbReference type="Proteomes" id="UP000294530"/>
    </source>
</evidence>
<evidence type="ECO:0000313" key="1">
    <source>
        <dbReference type="EMBL" id="TDH66165.1"/>
    </source>
</evidence>
<dbReference type="Proteomes" id="UP000294530">
    <property type="component" value="Unassembled WGS sequence"/>
</dbReference>
<accession>A0A976IBP6</accession>
<dbReference type="GeneID" id="94346509"/>
<proteinExistence type="predicted"/>
<dbReference type="AlphaFoldDB" id="A0A976IBP6"/>
<reference evidence="1 2" key="1">
    <citation type="journal article" date="2021" name="Genome Biol.">
        <title>AFLAP: assembly-free linkage analysis pipeline using k-mers from genome sequencing data.</title>
        <authorList>
            <person name="Fletcher K."/>
            <person name="Zhang L."/>
            <person name="Gil J."/>
            <person name="Han R."/>
            <person name="Cavanaugh K."/>
            <person name="Michelmore R."/>
        </authorList>
    </citation>
    <scope>NUCLEOTIDE SEQUENCE [LARGE SCALE GENOMIC DNA]</scope>
    <source>
        <strain evidence="1 2">SF5</strain>
    </source>
</reference>
<name>A0A976IBP6_BRELC</name>